<evidence type="ECO:0000313" key="2">
    <source>
        <dbReference type="Proteomes" id="UP000676917"/>
    </source>
</evidence>
<gene>
    <name evidence="1" type="ORF">J43TS3_05860</name>
</gene>
<keyword evidence="2" id="KW-1185">Reference proteome</keyword>
<protein>
    <submittedName>
        <fullName evidence="1">NADH dehydrogenase</fullName>
    </submittedName>
</protein>
<accession>A0A920C4T6</accession>
<evidence type="ECO:0000313" key="1">
    <source>
        <dbReference type="EMBL" id="GIO25975.1"/>
    </source>
</evidence>
<organism evidence="1 2">
    <name type="scientific">Ornithinibacillus bavariensis</name>
    <dbReference type="NCBI Taxonomy" id="545502"/>
    <lineage>
        <taxon>Bacteria</taxon>
        <taxon>Bacillati</taxon>
        <taxon>Bacillota</taxon>
        <taxon>Bacilli</taxon>
        <taxon>Bacillales</taxon>
        <taxon>Bacillaceae</taxon>
        <taxon>Ornithinibacillus</taxon>
    </lineage>
</organism>
<dbReference type="Pfam" id="PF07870">
    <property type="entry name" value="DUF1657"/>
    <property type="match status" value="1"/>
</dbReference>
<reference evidence="1" key="1">
    <citation type="submission" date="2021-03" db="EMBL/GenBank/DDBJ databases">
        <title>Antimicrobial resistance genes in bacteria isolated from Japanese honey, and their potential for conferring macrolide and lincosamide resistance in the American foulbrood pathogen Paenibacillus larvae.</title>
        <authorList>
            <person name="Okamoto M."/>
            <person name="Kumagai M."/>
            <person name="Kanamori H."/>
            <person name="Takamatsu D."/>
        </authorList>
    </citation>
    <scope>NUCLEOTIDE SEQUENCE</scope>
    <source>
        <strain evidence="1">J43TS3</strain>
    </source>
</reference>
<proteinExistence type="predicted"/>
<sequence length="67" mass="7672">MTVGAQVKSCYASIKGIEASLRILRSQTNDLEAHDAYLETEHIIQEIKKDLEEQVLLLARQEPQYNQ</sequence>
<comment type="caution">
    <text evidence="1">The sequence shown here is derived from an EMBL/GenBank/DDBJ whole genome shotgun (WGS) entry which is preliminary data.</text>
</comment>
<dbReference type="InterPro" id="IPR012452">
    <property type="entry name" value="DUF1657"/>
</dbReference>
<dbReference type="AlphaFoldDB" id="A0A920C4T6"/>
<dbReference type="RefSeq" id="WP_212919470.1">
    <property type="nucleotide sequence ID" value="NZ_BORP01000001.1"/>
</dbReference>
<dbReference type="EMBL" id="BORP01000001">
    <property type="protein sequence ID" value="GIO25975.1"/>
    <property type="molecule type" value="Genomic_DNA"/>
</dbReference>
<dbReference type="Proteomes" id="UP000676917">
    <property type="component" value="Unassembled WGS sequence"/>
</dbReference>
<name>A0A920C4T6_9BACI</name>